<feature type="compositionally biased region" description="Gly residues" evidence="1">
    <location>
        <begin position="372"/>
        <end position="385"/>
    </location>
</feature>
<dbReference type="Gene3D" id="2.60.40.10">
    <property type="entry name" value="Immunoglobulins"/>
    <property type="match status" value="1"/>
</dbReference>
<dbReference type="InterPro" id="IPR013783">
    <property type="entry name" value="Ig-like_fold"/>
</dbReference>
<dbReference type="CDD" id="cd00170">
    <property type="entry name" value="SEC14"/>
    <property type="match status" value="1"/>
</dbReference>
<feature type="domain" description="CRAL-TRIO" evidence="2">
    <location>
        <begin position="145"/>
        <end position="303"/>
    </location>
</feature>
<dbReference type="SUPFAM" id="SSF46938">
    <property type="entry name" value="CRAL/TRIO N-terminal domain"/>
    <property type="match status" value="1"/>
</dbReference>
<feature type="compositionally biased region" description="Basic and acidic residues" evidence="1">
    <location>
        <begin position="323"/>
        <end position="347"/>
    </location>
</feature>
<dbReference type="PROSITE" id="PS50191">
    <property type="entry name" value="CRAL_TRIO"/>
    <property type="match status" value="1"/>
</dbReference>
<feature type="domain" description="CARD" evidence="4">
    <location>
        <begin position="688"/>
        <end position="766"/>
    </location>
</feature>
<reference evidence="5" key="1">
    <citation type="submission" date="2023-03" db="EMBL/GenBank/DDBJ databases">
        <authorList>
            <person name="Steffen K."/>
            <person name="Cardenas P."/>
        </authorList>
    </citation>
    <scope>NUCLEOTIDE SEQUENCE</scope>
</reference>
<dbReference type="Pfam" id="PF00650">
    <property type="entry name" value="CRAL_TRIO"/>
    <property type="match status" value="1"/>
</dbReference>
<feature type="domain" description="MSP" evidence="3">
    <location>
        <begin position="491"/>
        <end position="613"/>
    </location>
</feature>
<dbReference type="SUPFAM" id="SSF52087">
    <property type="entry name" value="CRAL/TRIO domain"/>
    <property type="match status" value="1"/>
</dbReference>
<evidence type="ECO:0000259" key="2">
    <source>
        <dbReference type="PROSITE" id="PS50191"/>
    </source>
</evidence>
<dbReference type="Pfam" id="PF00619">
    <property type="entry name" value="CARD"/>
    <property type="match status" value="1"/>
</dbReference>
<feature type="compositionally biased region" description="Polar residues" evidence="1">
    <location>
        <begin position="456"/>
        <end position="471"/>
    </location>
</feature>
<dbReference type="InterPro" id="IPR011029">
    <property type="entry name" value="DEATH-like_dom_sf"/>
</dbReference>
<feature type="domain" description="CARD" evidence="4">
    <location>
        <begin position="924"/>
        <end position="992"/>
    </location>
</feature>
<evidence type="ECO:0000313" key="5">
    <source>
        <dbReference type="EMBL" id="CAI8027441.1"/>
    </source>
</evidence>
<dbReference type="CDD" id="cd01671">
    <property type="entry name" value="CARD"/>
    <property type="match status" value="2"/>
</dbReference>
<dbReference type="Proteomes" id="UP001174909">
    <property type="component" value="Unassembled WGS sequence"/>
</dbReference>
<feature type="compositionally biased region" description="Low complexity" evidence="1">
    <location>
        <begin position="619"/>
        <end position="632"/>
    </location>
</feature>
<dbReference type="EMBL" id="CASHTH010002278">
    <property type="protein sequence ID" value="CAI8027441.1"/>
    <property type="molecule type" value="Genomic_DNA"/>
</dbReference>
<dbReference type="SUPFAM" id="SSF49354">
    <property type="entry name" value="PapD-like"/>
    <property type="match status" value="1"/>
</dbReference>
<dbReference type="Gene3D" id="2.60.120.260">
    <property type="entry name" value="Galactose-binding domain-like"/>
    <property type="match status" value="1"/>
</dbReference>
<dbReference type="Pfam" id="PF00635">
    <property type="entry name" value="Motile_Sperm"/>
    <property type="match status" value="1"/>
</dbReference>
<keyword evidence="6" id="KW-1185">Reference proteome</keyword>
<dbReference type="SUPFAM" id="SSF47986">
    <property type="entry name" value="DEATH domain"/>
    <property type="match status" value="2"/>
</dbReference>
<accession>A0AA35SF31</accession>
<dbReference type="PROSITE" id="PS50202">
    <property type="entry name" value="MSP"/>
    <property type="match status" value="1"/>
</dbReference>
<evidence type="ECO:0000313" key="6">
    <source>
        <dbReference type="Proteomes" id="UP001174909"/>
    </source>
</evidence>
<evidence type="ECO:0000259" key="4">
    <source>
        <dbReference type="PROSITE" id="PS50209"/>
    </source>
</evidence>
<feature type="non-terminal residue" evidence="5">
    <location>
        <position position="1950"/>
    </location>
</feature>
<dbReference type="GO" id="GO:0012505">
    <property type="term" value="C:endomembrane system"/>
    <property type="evidence" value="ECO:0007669"/>
    <property type="project" value="TreeGrafter"/>
</dbReference>
<dbReference type="InterPro" id="IPR008962">
    <property type="entry name" value="PapD-like_sf"/>
</dbReference>
<feature type="region of interest" description="Disordered" evidence="1">
    <location>
        <begin position="456"/>
        <end position="476"/>
    </location>
</feature>
<dbReference type="InterPro" id="IPR036273">
    <property type="entry name" value="CRAL/TRIO_N_dom_sf"/>
</dbReference>
<dbReference type="InterPro" id="IPR053012">
    <property type="entry name" value="ER-organelle_contact"/>
</dbReference>
<organism evidence="5 6">
    <name type="scientific">Geodia barretti</name>
    <name type="common">Barrett's horny sponge</name>
    <dbReference type="NCBI Taxonomy" id="519541"/>
    <lineage>
        <taxon>Eukaryota</taxon>
        <taxon>Metazoa</taxon>
        <taxon>Porifera</taxon>
        <taxon>Demospongiae</taxon>
        <taxon>Heteroscleromorpha</taxon>
        <taxon>Tetractinellida</taxon>
        <taxon>Astrophorina</taxon>
        <taxon>Geodiidae</taxon>
        <taxon>Geodia</taxon>
    </lineage>
</organism>
<gene>
    <name evidence="5" type="ORF">GBAR_LOCUS15701</name>
</gene>
<name>A0AA35SF31_GEOBA</name>
<dbReference type="SMART" id="SM00516">
    <property type="entry name" value="SEC14"/>
    <property type="match status" value="1"/>
</dbReference>
<proteinExistence type="predicted"/>
<feature type="region of interest" description="Disordered" evidence="1">
    <location>
        <begin position="316"/>
        <end position="428"/>
    </location>
</feature>
<dbReference type="Gene3D" id="1.10.533.10">
    <property type="entry name" value="Death Domain, Fas"/>
    <property type="match status" value="2"/>
</dbReference>
<dbReference type="PANTHER" id="PTHR46384">
    <property type="entry name" value="MOTILE SPERM DOMAIN-CONTAINING PROTEIN 2"/>
    <property type="match status" value="1"/>
</dbReference>
<feature type="compositionally biased region" description="Pro residues" evidence="1">
    <location>
        <begin position="633"/>
        <end position="644"/>
    </location>
</feature>
<evidence type="ECO:0000259" key="3">
    <source>
        <dbReference type="PROSITE" id="PS50202"/>
    </source>
</evidence>
<dbReference type="InterPro" id="IPR008979">
    <property type="entry name" value="Galactose-bd-like_sf"/>
</dbReference>
<protein>
    <submittedName>
        <fullName evidence="5">Motile sperm domain-containing protein 2</fullName>
    </submittedName>
</protein>
<dbReference type="GO" id="GO:0042981">
    <property type="term" value="P:regulation of apoptotic process"/>
    <property type="evidence" value="ECO:0007669"/>
    <property type="project" value="InterPro"/>
</dbReference>
<dbReference type="SUPFAM" id="SSF49785">
    <property type="entry name" value="Galactose-binding domain-like"/>
    <property type="match status" value="1"/>
</dbReference>
<feature type="region of interest" description="Disordered" evidence="1">
    <location>
        <begin position="619"/>
        <end position="652"/>
    </location>
</feature>
<dbReference type="PANTHER" id="PTHR46384:SF1">
    <property type="entry name" value="MOTILE SPERM DOMAIN-CONTAINING PROTEIN 2"/>
    <property type="match status" value="1"/>
</dbReference>
<dbReference type="InterPro" id="IPR036865">
    <property type="entry name" value="CRAL-TRIO_dom_sf"/>
</dbReference>
<dbReference type="InterPro" id="IPR000535">
    <property type="entry name" value="MSP_dom"/>
</dbReference>
<dbReference type="GO" id="GO:0140284">
    <property type="term" value="C:endoplasmic reticulum-endosome membrane contact site"/>
    <property type="evidence" value="ECO:0007669"/>
    <property type="project" value="TreeGrafter"/>
</dbReference>
<dbReference type="Gene3D" id="3.40.525.10">
    <property type="entry name" value="CRAL-TRIO lipid binding domain"/>
    <property type="match status" value="1"/>
</dbReference>
<comment type="caution">
    <text evidence="5">The sequence shown here is derived from an EMBL/GenBank/DDBJ whole genome shotgun (WGS) entry which is preliminary data.</text>
</comment>
<feature type="compositionally biased region" description="Basic and acidic residues" evidence="1">
    <location>
        <begin position="387"/>
        <end position="398"/>
    </location>
</feature>
<feature type="compositionally biased region" description="Basic and acidic residues" evidence="1">
    <location>
        <begin position="414"/>
        <end position="428"/>
    </location>
</feature>
<dbReference type="PROSITE" id="PS50209">
    <property type="entry name" value="CARD"/>
    <property type="match status" value="2"/>
</dbReference>
<dbReference type="InterPro" id="IPR001315">
    <property type="entry name" value="CARD"/>
</dbReference>
<dbReference type="InterPro" id="IPR001251">
    <property type="entry name" value="CRAL-TRIO_dom"/>
</dbReference>
<evidence type="ECO:0000256" key="1">
    <source>
        <dbReference type="SAM" id="MobiDB-lite"/>
    </source>
</evidence>
<sequence length="1950" mass="222740">CITCSDVGRRRPRSPAWRLAALPSRSSLFGISAELRVGDSASKAGMTAEVLSEEVSRRNDTARVTLSDATTTQEVMRISEEVRERFLREHSESSMFDPRDLQRVRTDPEYVAKFTRQQRGNHDNTINQMVESLKWRHSFGVNDIQFEDIEEYLWRSGMAFNHGIDKRGQHIVVLNIKIHRKDSKKSVALQKWISFCFETLRSVHPKGRMCMIFDMTGSGLAQMDMELIRFIVSCFKLYFPDLLGFLLVYNMPWILQAAWKIVQSWLSEGAVAKVKFVNSETIREYVSPDQLLTQFGGTDPWEFDYEREREVMLGQLQSVLQRDQGEREEREREEREREEREREERENSQMQSTEVHSSDAEQNQSGDSLSSEGGGDQGAKGGRGGGRGREDEGGEGRKVRFSANLPPSRQSRYGFDEEREVERRRMVSPDDQQLFQGSAASNGFRRRQVHKLMSLQTEQRGQRSTDATDTNHGIDNRRHLEPLLGSLPFSYMLLSPVNELVFSGPRDKELLCTLSLTNTSHDCPAVFKIKTTAPRRYKVRPNLSLVRPEAKTKVQVLLVAGSPSVAISDDKFLVQIFSFQPSATVPSPNQLPSFWKSLSEKDITEHRMRCRWVKEDMPSLVPSPTVTSTPLLPQTPPTSTPPPDTQSGQQRELRSINDKLEKLGGDFPGNSPSLYPRSAIMALSSPGSGRVSVESISENALAIRQSLRLPLLLSALRQKGVLSHDQLERLADPHYSEIERSGSLLQFITKHTQRGVDAFVDSLRETRCEEHDRILELLEDVTSEGPVRSPLLDIFDTKRREIVSRLSFTTFVNHLMEMEELTMHERMEVHNPHRSSEENCLALLSLLAQRPGAQGLLKFIECLYQDPNPSHMDLASILLQEAAVAAKEHPRRMDILQGDKTQLLQLERWKEVGTPADVGFKTMFRKNEATLARGLNVGAILPYLLKKKVLMAEEEREINQLAPDDQAQRLVAMVGRKGMRTIAAFVECLKQSRENERLSHLFDVAQTRRMAPKSSTEKTSRLAVLVSMDTFLWLKNDYVAEEKHMKTYSKDFEDQREGLKRCLYRLEFQVVDFGETVSERSRARDTSGKSPSINTLFDKEVASRCNKDAVVFIYISGQQFPLKISGKDGSEDKYNGAVLTDGASILSRRKSDCIDMTDLKYWVELLPTDYITFLVDCHQSHVVSFGKQRLPSEVEIMSSPWSALTGCQGVVLYFCQPDPETMWRLRGTFREDYSVFGKLTRLFVKVLISWISRRRAHNNEISHRLFYEAISFHWHKNGREHELFVPAIQGDVDRSFLGIASYPYLQVLRADLVRNQNQTSDDRCPFDLTKLQVATGTHLGLIGDDELEVFHILYPEVKVTGRVTRAHPLSSVAEIKEEERETFGRLLASIETEEGMKKDGSTEFVMVRKKFPAHLRESYAVICSSELSESDRETIKNYIRNYSQLLYYALRPNIARLEVKKTGQFFTVEDREKRKEGDTLVPVNDIPFRPRVKTIQNVKSVLEIMAWFKHVKNLRSQTDLNHFLCYLVCERPLLTKSSASTDEHTLKASSQTGPHPPSEAILHFSDQPKFWCPTKADDAPTLEVKFLENRVVTAVELRGDPDGGGHIEHAQINYKKLVFAENCIAPSPKELKKIPIERGGAWYVTITPLEWDKGAEFCVALRILVSVPQERGKPKTEGLSSMSVMHWNYIYKNAGWTITPEPVVDPQNGYGMLNLSRLENMLRWSGRGSQALTFDLGDEQHVDAIEITCVPGTKPIHRFRVELTTKWLSQSLSPFTTPWPTRQDLSPPLVVSNLQLCPPSTDFRAQIQLYGNTHEKSVFAEEGDILQLRFVNYTKQIQFVYLFYLEETGKIEIVFADVVQAKNGLKKLIRVYIPEGYDPVPKRLKDQYRVIVSPKKIYLEPFKQLGLHEYLGVRAYNPCYIGRRTDIGKEEQWYEYKFEVTVRKGAGGHR</sequence>
<feature type="compositionally biased region" description="Polar residues" evidence="1">
    <location>
        <begin position="348"/>
        <end position="363"/>
    </location>
</feature>